<dbReference type="Pfam" id="PF00580">
    <property type="entry name" value="UvrD-helicase"/>
    <property type="match status" value="1"/>
</dbReference>
<dbReference type="GO" id="GO:0003677">
    <property type="term" value="F:DNA binding"/>
    <property type="evidence" value="ECO:0007669"/>
    <property type="project" value="InterPro"/>
</dbReference>
<gene>
    <name evidence="7" type="ORF">HDA39_004537</name>
</gene>
<dbReference type="RefSeq" id="WP_184798101.1">
    <property type="nucleotide sequence ID" value="NZ_JACHMY010000001.1"/>
</dbReference>
<dbReference type="GO" id="GO:0000725">
    <property type="term" value="P:recombinational repair"/>
    <property type="evidence" value="ECO:0007669"/>
    <property type="project" value="TreeGrafter"/>
</dbReference>
<dbReference type="GO" id="GO:0005524">
    <property type="term" value="F:ATP binding"/>
    <property type="evidence" value="ECO:0007669"/>
    <property type="project" value="UniProtKB-UniRule"/>
</dbReference>
<evidence type="ECO:0000256" key="3">
    <source>
        <dbReference type="ARBA" id="ARBA00022806"/>
    </source>
</evidence>
<evidence type="ECO:0000313" key="7">
    <source>
        <dbReference type="EMBL" id="MBB5837803.1"/>
    </source>
</evidence>
<organism evidence="7 8">
    <name type="scientific">Kribbella italica</name>
    <dbReference type="NCBI Taxonomy" id="1540520"/>
    <lineage>
        <taxon>Bacteria</taxon>
        <taxon>Bacillati</taxon>
        <taxon>Actinomycetota</taxon>
        <taxon>Actinomycetes</taxon>
        <taxon>Propionibacteriales</taxon>
        <taxon>Kribbellaceae</taxon>
        <taxon>Kribbella</taxon>
    </lineage>
</organism>
<feature type="domain" description="UvrD-like helicase ATP-binding" evidence="6">
    <location>
        <begin position="210"/>
        <end position="540"/>
    </location>
</feature>
<accession>A0A7W9J931</accession>
<dbReference type="InterPro" id="IPR027417">
    <property type="entry name" value="P-loop_NTPase"/>
</dbReference>
<dbReference type="EMBL" id="JACHMY010000001">
    <property type="protein sequence ID" value="MBB5837803.1"/>
    <property type="molecule type" value="Genomic_DNA"/>
</dbReference>
<sequence length="743" mass="83899">MNSLRTFQICGLQISEAGTQILDNHPEIVTTKISGVTYLIHHQDTLESRRVVFAGDLPETFHAAGVSPTHEQQVLERVIAFVERSQHTPLLLPSQWSQYKHNDFIAFFACRRDLIIDAPRWIAQVPTGLDPDVYMWLLTSSSKKVTLEDFAPVPGLQMSVEQNWATAVDMMKTARASAKPTVQDVAEMDLTSSAFSDVVQDLSYSGWMTRITGQQHTFIHQPPNHSIRLRGPAGSGKTLTLVLKAIREVVEARERGESIQVLFVTHSWALAAEVDDNIRRLSEWGPLDEITVLPLLAVAEDLLPAERWDSGLTLIGEDSYSGKMAQLDEIEEIIDNFKRGDWITFSDDVGPGLRERLLSSDEADLRAFAWDCLIEFGCVLGADGIFPGMNSEARYLKLSRDPWMIPLENDIDRKLIYHLYETYITQLLESGRLTSDQLVNDFLNYLETFMWNVRRGKQGYDLIFVDEFHLFNVQERQLLRYLARSASAYPRILMALDPRQSPWEVYTEFNGATPSSTPSKSDDEFGTVSSVDLPTVHRFSPEILDLVKHLHWEFPNLDLGSNWDVDFTHVNSSAEHGALPKLIRSGSQQAEIVEIYQALRALRNGDSNRWQVALAIVHPDQFLAYKNVADGLQSATKKVTIIESREDIEVLQYRRRGLVIGPAEYLAGLQFDAVFVAGLPEIGNGQANQSYRRRQFLSLLYLAVTRASRDVHIFVNDDHGGVPEVLAKAKDQELLDYIEGSQV</sequence>
<dbReference type="SUPFAM" id="SSF52540">
    <property type="entry name" value="P-loop containing nucleoside triphosphate hydrolases"/>
    <property type="match status" value="1"/>
</dbReference>
<evidence type="ECO:0000256" key="1">
    <source>
        <dbReference type="ARBA" id="ARBA00022741"/>
    </source>
</evidence>
<evidence type="ECO:0000256" key="2">
    <source>
        <dbReference type="ARBA" id="ARBA00022801"/>
    </source>
</evidence>
<evidence type="ECO:0000313" key="8">
    <source>
        <dbReference type="Proteomes" id="UP000549971"/>
    </source>
</evidence>
<evidence type="ECO:0000259" key="6">
    <source>
        <dbReference type="PROSITE" id="PS51198"/>
    </source>
</evidence>
<keyword evidence="8" id="KW-1185">Reference proteome</keyword>
<reference evidence="7 8" key="1">
    <citation type="submission" date="2020-08" db="EMBL/GenBank/DDBJ databases">
        <title>Sequencing the genomes of 1000 actinobacteria strains.</title>
        <authorList>
            <person name="Klenk H.-P."/>
        </authorList>
    </citation>
    <scope>NUCLEOTIDE SEQUENCE [LARGE SCALE GENOMIC DNA]</scope>
    <source>
        <strain evidence="7 8">DSM 28967</strain>
    </source>
</reference>
<dbReference type="InterPro" id="IPR014016">
    <property type="entry name" value="UvrD-like_ATP-bd"/>
</dbReference>
<dbReference type="GO" id="GO:0016787">
    <property type="term" value="F:hydrolase activity"/>
    <property type="evidence" value="ECO:0007669"/>
    <property type="project" value="UniProtKB-UniRule"/>
</dbReference>
<dbReference type="Gene3D" id="3.40.50.300">
    <property type="entry name" value="P-loop containing nucleotide triphosphate hydrolases"/>
    <property type="match status" value="2"/>
</dbReference>
<keyword evidence="3 5" id="KW-0347">Helicase</keyword>
<dbReference type="PANTHER" id="PTHR11070:SF2">
    <property type="entry name" value="ATP-DEPENDENT DNA HELICASE SRS2"/>
    <property type="match status" value="1"/>
</dbReference>
<keyword evidence="1 5" id="KW-0547">Nucleotide-binding</keyword>
<keyword evidence="4 5" id="KW-0067">ATP-binding</keyword>
<dbReference type="AlphaFoldDB" id="A0A7W9J931"/>
<dbReference type="PROSITE" id="PS51198">
    <property type="entry name" value="UVRD_HELICASE_ATP_BIND"/>
    <property type="match status" value="1"/>
</dbReference>
<proteinExistence type="predicted"/>
<feature type="binding site" evidence="5">
    <location>
        <begin position="231"/>
        <end position="238"/>
    </location>
    <ligand>
        <name>ATP</name>
        <dbReference type="ChEBI" id="CHEBI:30616"/>
    </ligand>
</feature>
<evidence type="ECO:0000256" key="5">
    <source>
        <dbReference type="PROSITE-ProRule" id="PRU00560"/>
    </source>
</evidence>
<dbReference type="PANTHER" id="PTHR11070">
    <property type="entry name" value="UVRD / RECB / PCRA DNA HELICASE FAMILY MEMBER"/>
    <property type="match status" value="1"/>
</dbReference>
<evidence type="ECO:0000256" key="4">
    <source>
        <dbReference type="ARBA" id="ARBA00022840"/>
    </source>
</evidence>
<dbReference type="GO" id="GO:0043138">
    <property type="term" value="F:3'-5' DNA helicase activity"/>
    <property type="evidence" value="ECO:0007669"/>
    <property type="project" value="TreeGrafter"/>
</dbReference>
<dbReference type="InterPro" id="IPR000212">
    <property type="entry name" value="DNA_helicase_UvrD/REP"/>
</dbReference>
<keyword evidence="2 5" id="KW-0378">Hydrolase</keyword>
<name>A0A7W9J931_9ACTN</name>
<dbReference type="Proteomes" id="UP000549971">
    <property type="component" value="Unassembled WGS sequence"/>
</dbReference>
<protein>
    <submittedName>
        <fullName evidence="7">Superfamily I DNA/RNA helicase</fullName>
    </submittedName>
</protein>
<comment type="caution">
    <text evidence="7">The sequence shown here is derived from an EMBL/GenBank/DDBJ whole genome shotgun (WGS) entry which is preliminary data.</text>
</comment>